<dbReference type="EMBL" id="KP774835">
    <property type="protein sequence ID" value="AKJ26690.1"/>
    <property type="molecule type" value="Genomic_DNA"/>
</dbReference>
<accession>A0A0G3BJG7</accession>
<dbReference type="PROSITE" id="PS51257">
    <property type="entry name" value="PROKAR_LIPOPROTEIN"/>
    <property type="match status" value="1"/>
</dbReference>
<reference evidence="1 2" key="1">
    <citation type="journal article" date="2015" name="Genome Announc.">
        <title>Complete Genome Sequence of Citrobacter Phage CVT22 Isolated from the Gut of the Formosan Subterranean Termite, Coptotermes formosanus Shiraki.</title>
        <authorList>
            <person name="Tikhe C.V."/>
            <person name="Martin T.M."/>
            <person name="Gissendanner C.R."/>
            <person name="Husseneder C."/>
        </authorList>
    </citation>
    <scope>NUCLEOTIDE SEQUENCE [LARGE SCALE GENOMIC DNA]</scope>
</reference>
<evidence type="ECO:0000313" key="2">
    <source>
        <dbReference type="Proteomes" id="UP000202282"/>
    </source>
</evidence>
<dbReference type="Pfam" id="PF23793">
    <property type="entry name" value="LysC"/>
    <property type="match status" value="1"/>
</dbReference>
<dbReference type="RefSeq" id="YP_009170645.1">
    <property type="nucleotide sequence ID" value="NC_027988.2"/>
</dbReference>
<keyword evidence="2" id="KW-1185">Reference proteome</keyword>
<dbReference type="GeneID" id="26040345"/>
<name>A0A0G3BJG7_9CAUD</name>
<proteinExistence type="predicted"/>
<sequence length="81" mass="8970">MNRKKVVSVLMCLLMITLSGCSTNYTTVSPPSEYTQKTLYPTQRPATYGECITVAIPDWKAALDSANADKQAIVDFYEGMK</sequence>
<protein>
    <submittedName>
        <fullName evidence="1">O-spanin</fullName>
    </submittedName>
</protein>
<organism evidence="1 2">
    <name type="scientific">Citrobacter phage CVT22</name>
    <dbReference type="NCBI Taxonomy" id="1622234"/>
    <lineage>
        <taxon>Viruses</taxon>
        <taxon>Duplodnaviria</taxon>
        <taxon>Heunggongvirae</taxon>
        <taxon>Uroviricota</taxon>
        <taxon>Caudoviricetes</taxon>
        <taxon>Zobellviridae</taxon>
        <taxon>Citrovirus</taxon>
        <taxon>Citrovirus coptotermitis</taxon>
    </lineage>
</organism>
<dbReference type="KEGG" id="vg:26040345"/>
<dbReference type="Proteomes" id="UP000202282">
    <property type="component" value="Segment"/>
</dbReference>
<evidence type="ECO:0000313" key="1">
    <source>
        <dbReference type="EMBL" id="AKJ26690.1"/>
    </source>
</evidence>
<dbReference type="InterPro" id="IPR058979">
    <property type="entry name" value="LysC-like"/>
</dbReference>